<organism evidence="1 2">
    <name type="scientific">Spirosoma profusum</name>
    <dbReference type="NCBI Taxonomy" id="2771354"/>
    <lineage>
        <taxon>Bacteria</taxon>
        <taxon>Pseudomonadati</taxon>
        <taxon>Bacteroidota</taxon>
        <taxon>Cytophagia</taxon>
        <taxon>Cytophagales</taxon>
        <taxon>Cytophagaceae</taxon>
        <taxon>Spirosoma</taxon>
    </lineage>
</organism>
<sequence length="310" mass="33814">MQLFVQNRRAIATLLAFLAGFIGLNSCSSLRNEVSPSLLGATSTKLVVTCYLSPQDTILAVKVTRSNTVVGDSISLLQTGNNVTDATVTLSDGSRTVVLTYNRIVAGDTVKSRPYYSADIRSLPIVVDGTYTLHVTTPNGQIATSRCTIPAAVPLKEVKLDSINQRYYLQANWQDPANQVNYYQVSGSLRYILTSCVSCKTESASGLSFEDDNRGLFSDSGVDGTVIPSGRAYLNINPSVKFHNQFRKARVILNLLSVDQSYFLFQDAINRQRRSRNNPFAEPVLIPSNIDGGLGCFAGYNTTSKTLTIK</sequence>
<accession>A0A926XZ55</accession>
<dbReference type="Proteomes" id="UP000598820">
    <property type="component" value="Unassembled WGS sequence"/>
</dbReference>
<dbReference type="InterPro" id="IPR025345">
    <property type="entry name" value="DUF4249"/>
</dbReference>
<gene>
    <name evidence="1" type="ORF">IC229_23420</name>
</gene>
<proteinExistence type="predicted"/>
<reference evidence="1" key="1">
    <citation type="submission" date="2020-09" db="EMBL/GenBank/DDBJ databases">
        <authorList>
            <person name="Kim M.K."/>
        </authorList>
    </citation>
    <scope>NUCLEOTIDE SEQUENCE</scope>
    <source>
        <strain evidence="1">BT702</strain>
    </source>
</reference>
<evidence type="ECO:0000313" key="2">
    <source>
        <dbReference type="Proteomes" id="UP000598820"/>
    </source>
</evidence>
<dbReference type="RefSeq" id="WP_190889461.1">
    <property type="nucleotide sequence ID" value="NZ_JACWZY010000023.1"/>
</dbReference>
<keyword evidence="2" id="KW-1185">Reference proteome</keyword>
<evidence type="ECO:0000313" key="1">
    <source>
        <dbReference type="EMBL" id="MBD2703614.1"/>
    </source>
</evidence>
<dbReference type="EMBL" id="JACWZY010000023">
    <property type="protein sequence ID" value="MBD2703614.1"/>
    <property type="molecule type" value="Genomic_DNA"/>
</dbReference>
<dbReference type="Pfam" id="PF14054">
    <property type="entry name" value="DUF4249"/>
    <property type="match status" value="1"/>
</dbReference>
<protein>
    <submittedName>
        <fullName evidence="1">DUF4249 domain-containing protein</fullName>
    </submittedName>
</protein>
<dbReference type="AlphaFoldDB" id="A0A926XZ55"/>
<comment type="caution">
    <text evidence="1">The sequence shown here is derived from an EMBL/GenBank/DDBJ whole genome shotgun (WGS) entry which is preliminary data.</text>
</comment>
<name>A0A926XZ55_9BACT</name>